<evidence type="ECO:0000313" key="2">
    <source>
        <dbReference type="Proteomes" id="UP000232062"/>
    </source>
</evidence>
<dbReference type="EMBL" id="PIQI01000013">
    <property type="protein sequence ID" value="PJZ05821.1"/>
    <property type="molecule type" value="Genomic_DNA"/>
</dbReference>
<organism evidence="1 2">
    <name type="scientific">Pantoea rodasii</name>
    <dbReference type="NCBI Taxonomy" id="1076549"/>
    <lineage>
        <taxon>Bacteria</taxon>
        <taxon>Pseudomonadati</taxon>
        <taxon>Pseudomonadota</taxon>
        <taxon>Gammaproteobacteria</taxon>
        <taxon>Enterobacterales</taxon>
        <taxon>Erwiniaceae</taxon>
        <taxon>Pantoea</taxon>
    </lineage>
</organism>
<reference evidence="1 2" key="1">
    <citation type="submission" date="2017-11" db="EMBL/GenBank/DDBJ databases">
        <title>The genome sequence of Pantoea rodasii DSM 26611.</title>
        <authorList>
            <person name="Gao J."/>
            <person name="Mao X."/>
            <person name="Sun J."/>
        </authorList>
    </citation>
    <scope>NUCLEOTIDE SEQUENCE [LARGE SCALE GENOMIC DNA]</scope>
    <source>
        <strain evidence="1 2">DSM 26611</strain>
    </source>
</reference>
<sequence>MGIQGLLQQTLGYGVNLHGFTQSADMLKGWYCRRRPAFADWMRQLSSGDKLPRGSYFSGKKPGKPLYIVDEFWH</sequence>
<dbReference type="Proteomes" id="UP000232062">
    <property type="component" value="Unassembled WGS sequence"/>
</dbReference>
<name>A0A2M9WE44_9GAMM</name>
<evidence type="ECO:0000313" key="1">
    <source>
        <dbReference type="EMBL" id="PJZ05821.1"/>
    </source>
</evidence>
<protein>
    <submittedName>
        <fullName evidence="1">Uncharacterized protein</fullName>
    </submittedName>
</protein>
<dbReference type="AlphaFoldDB" id="A0A2M9WE44"/>
<keyword evidence="2" id="KW-1185">Reference proteome</keyword>
<accession>A0A2M9WE44</accession>
<gene>
    <name evidence="1" type="ORF">PRCB_09120</name>
</gene>
<comment type="caution">
    <text evidence="1">The sequence shown here is derived from an EMBL/GenBank/DDBJ whole genome shotgun (WGS) entry which is preliminary data.</text>
</comment>
<proteinExistence type="predicted"/>